<name>A0A8C3HVJ3_CHRPI</name>
<reference evidence="2" key="2">
    <citation type="submission" date="2025-09" db="UniProtKB">
        <authorList>
            <consortium name="Ensembl"/>
        </authorList>
    </citation>
    <scope>IDENTIFICATION</scope>
</reference>
<organism evidence="2 3">
    <name type="scientific">Chrysemys picta bellii</name>
    <name type="common">Western painted turtle</name>
    <name type="synonym">Emys bellii</name>
    <dbReference type="NCBI Taxonomy" id="8478"/>
    <lineage>
        <taxon>Eukaryota</taxon>
        <taxon>Metazoa</taxon>
        <taxon>Chordata</taxon>
        <taxon>Craniata</taxon>
        <taxon>Vertebrata</taxon>
        <taxon>Euteleostomi</taxon>
        <taxon>Archelosauria</taxon>
        <taxon>Testudinata</taxon>
        <taxon>Testudines</taxon>
        <taxon>Cryptodira</taxon>
        <taxon>Durocryptodira</taxon>
        <taxon>Testudinoidea</taxon>
        <taxon>Emydidae</taxon>
        <taxon>Chrysemys</taxon>
    </lineage>
</organism>
<dbReference type="Proteomes" id="UP000694380">
    <property type="component" value="Unplaced"/>
</dbReference>
<reference evidence="2" key="1">
    <citation type="submission" date="2025-08" db="UniProtKB">
        <authorList>
            <consortium name="Ensembl"/>
        </authorList>
    </citation>
    <scope>IDENTIFICATION</scope>
</reference>
<keyword evidence="3" id="KW-1185">Reference proteome</keyword>
<proteinExistence type="predicted"/>
<sequence>NPRGSQETPPKLAETSPHPAALQRPLQGQATWITGYPSSQAHSLPLVDGRVPLPPGTLTSCSGWPGTPPPGTLTSCSGWPGTPPPGTLTSCSGWLGTPPPGTLTSCSGWPAGGWVPLPPGTLTSCSGWQVPSPGHTHFL</sequence>
<dbReference type="AlphaFoldDB" id="A0A8C3HVJ3"/>
<evidence type="ECO:0000313" key="3">
    <source>
        <dbReference type="Proteomes" id="UP000694380"/>
    </source>
</evidence>
<protein>
    <submittedName>
        <fullName evidence="2">Uncharacterized protein</fullName>
    </submittedName>
</protein>
<dbReference type="Ensembl" id="ENSCPBT00000028491.1">
    <property type="protein sequence ID" value="ENSCPBP00000024189.1"/>
    <property type="gene ID" value="ENSCPBG00000017237.1"/>
</dbReference>
<evidence type="ECO:0000313" key="2">
    <source>
        <dbReference type="Ensembl" id="ENSCPBP00000024189.1"/>
    </source>
</evidence>
<evidence type="ECO:0000256" key="1">
    <source>
        <dbReference type="SAM" id="MobiDB-lite"/>
    </source>
</evidence>
<feature type="region of interest" description="Disordered" evidence="1">
    <location>
        <begin position="1"/>
        <end position="30"/>
    </location>
</feature>
<accession>A0A8C3HVJ3</accession>